<dbReference type="GO" id="GO:0003723">
    <property type="term" value="F:RNA binding"/>
    <property type="evidence" value="ECO:0007669"/>
    <property type="project" value="UniProtKB-KW"/>
</dbReference>
<sequence>STNIFPCVIKAPGDGPIVLVLAPTRELAVQIQQEATKFGASSKIKSTCIYGGVPKGPQVRDLQKGSLSFLC</sequence>
<feature type="domain" description="DEAD/DEAH-box helicase" evidence="2">
    <location>
        <begin position="10"/>
        <end position="64"/>
    </location>
</feature>
<evidence type="ECO:0000313" key="3">
    <source>
        <dbReference type="EMBL" id="BAH90949.1"/>
    </source>
</evidence>
<proteinExistence type="predicted"/>
<keyword evidence="1" id="KW-0694">RNA-binding</keyword>
<dbReference type="GO" id="GO:0005524">
    <property type="term" value="F:ATP binding"/>
    <property type="evidence" value="ECO:0007669"/>
    <property type="project" value="InterPro"/>
</dbReference>
<organism evidence="3 4">
    <name type="scientific">Oryza sativa subsp. japonica</name>
    <name type="common">Rice</name>
    <dbReference type="NCBI Taxonomy" id="39947"/>
    <lineage>
        <taxon>Eukaryota</taxon>
        <taxon>Viridiplantae</taxon>
        <taxon>Streptophyta</taxon>
        <taxon>Embryophyta</taxon>
        <taxon>Tracheophyta</taxon>
        <taxon>Spermatophyta</taxon>
        <taxon>Magnoliopsida</taxon>
        <taxon>Liliopsida</taxon>
        <taxon>Poales</taxon>
        <taxon>Poaceae</taxon>
        <taxon>BOP clade</taxon>
        <taxon>Oryzoideae</taxon>
        <taxon>Oryzeae</taxon>
        <taxon>Oryzinae</taxon>
        <taxon>Oryza</taxon>
        <taxon>Oryza sativa</taxon>
    </lineage>
</organism>
<feature type="non-terminal residue" evidence="3">
    <location>
        <position position="1"/>
    </location>
</feature>
<dbReference type="InterPro" id="IPR027417">
    <property type="entry name" value="P-loop_NTPase"/>
</dbReference>
<dbReference type="PANTHER" id="PTHR47958">
    <property type="entry name" value="ATP-DEPENDENT RNA HELICASE DBP3"/>
    <property type="match status" value="1"/>
</dbReference>
<reference evidence="4" key="2">
    <citation type="journal article" date="2008" name="Nucleic Acids Res.">
        <title>The rice annotation project database (RAP-DB): 2008 update.</title>
        <authorList>
            <consortium name="The rice annotation project (RAP)"/>
        </authorList>
    </citation>
    <scope>GENOME REANNOTATION</scope>
    <source>
        <strain evidence="4">cv. Nipponbare</strain>
    </source>
</reference>
<dbReference type="SUPFAM" id="SSF52540">
    <property type="entry name" value="P-loop containing nucleoside triphosphate hydrolases"/>
    <property type="match status" value="1"/>
</dbReference>
<dbReference type="EMBL" id="AP008207">
    <property type="protein sequence ID" value="BAH90949.1"/>
    <property type="molecule type" value="Genomic_DNA"/>
</dbReference>
<evidence type="ECO:0000256" key="1">
    <source>
        <dbReference type="ARBA" id="ARBA00022884"/>
    </source>
</evidence>
<dbReference type="Pfam" id="PF00270">
    <property type="entry name" value="DEAD"/>
    <property type="match status" value="1"/>
</dbReference>
<gene>
    <name evidence="3" type="ordered locus">Os01g0197200</name>
</gene>
<dbReference type="KEGG" id="dosa:Os01g0197200"/>
<evidence type="ECO:0000259" key="2">
    <source>
        <dbReference type="Pfam" id="PF00270"/>
    </source>
</evidence>
<reference evidence="3 4" key="1">
    <citation type="journal article" date="2005" name="Nature">
        <title>The map-based sequence of the rice genome.</title>
        <authorList>
            <consortium name="International rice genome sequencing project (IRGSP)"/>
            <person name="Matsumoto T."/>
            <person name="Wu J."/>
            <person name="Kanamori H."/>
            <person name="Katayose Y."/>
            <person name="Fujisawa M."/>
            <person name="Namiki N."/>
            <person name="Mizuno H."/>
            <person name="Yamamoto K."/>
            <person name="Antonio B.A."/>
            <person name="Baba T."/>
            <person name="Sakata K."/>
            <person name="Nagamura Y."/>
            <person name="Aoki H."/>
            <person name="Arikawa K."/>
            <person name="Arita K."/>
            <person name="Bito T."/>
            <person name="Chiden Y."/>
            <person name="Fujitsuka N."/>
            <person name="Fukunaka R."/>
            <person name="Hamada M."/>
            <person name="Harada C."/>
            <person name="Hayashi A."/>
            <person name="Hijishita S."/>
            <person name="Honda M."/>
            <person name="Hosokawa S."/>
            <person name="Ichikawa Y."/>
            <person name="Idonuma A."/>
            <person name="Iijima M."/>
            <person name="Ikeda M."/>
            <person name="Ikeno M."/>
            <person name="Ito K."/>
            <person name="Ito S."/>
            <person name="Ito T."/>
            <person name="Ito Y."/>
            <person name="Ito Y."/>
            <person name="Iwabuchi A."/>
            <person name="Kamiya K."/>
            <person name="Karasawa W."/>
            <person name="Kurita K."/>
            <person name="Katagiri S."/>
            <person name="Kikuta A."/>
            <person name="Kobayashi H."/>
            <person name="Kobayashi N."/>
            <person name="Machita K."/>
            <person name="Maehara T."/>
            <person name="Masukawa M."/>
            <person name="Mizubayashi T."/>
            <person name="Mukai Y."/>
            <person name="Nagasaki H."/>
            <person name="Nagata Y."/>
            <person name="Naito S."/>
            <person name="Nakashima M."/>
            <person name="Nakama Y."/>
            <person name="Nakamichi Y."/>
            <person name="Nakamura M."/>
            <person name="Meguro A."/>
            <person name="Negishi M."/>
            <person name="Ohta I."/>
            <person name="Ohta T."/>
            <person name="Okamoto M."/>
            <person name="Ono N."/>
            <person name="Saji S."/>
            <person name="Sakaguchi M."/>
            <person name="Sakai K."/>
            <person name="Shibata M."/>
            <person name="Shimokawa T."/>
            <person name="Song J."/>
            <person name="Takazaki Y."/>
            <person name="Terasawa K."/>
            <person name="Tsugane M."/>
            <person name="Tsuji K."/>
            <person name="Ueda S."/>
            <person name="Waki K."/>
            <person name="Yamagata H."/>
            <person name="Yamamoto M."/>
            <person name="Yamamoto S."/>
            <person name="Yamane H."/>
            <person name="Yoshiki S."/>
            <person name="Yoshihara R."/>
            <person name="Yukawa K."/>
            <person name="Zhong H."/>
            <person name="Yano M."/>
            <person name="Yuan Q."/>
            <person name="Ouyang S."/>
            <person name="Liu J."/>
            <person name="Jones K.M."/>
            <person name="Gansberger K."/>
            <person name="Moffat K."/>
            <person name="Hill J."/>
            <person name="Bera J."/>
            <person name="Fadrosh D."/>
            <person name="Jin S."/>
            <person name="Johri S."/>
            <person name="Kim M."/>
            <person name="Overton L."/>
            <person name="Reardon M."/>
            <person name="Tsitrin T."/>
            <person name="Vuong H."/>
            <person name="Weaver B."/>
            <person name="Ciecko A."/>
            <person name="Tallon L."/>
            <person name="Jackson J."/>
            <person name="Pai G."/>
            <person name="Aken S.V."/>
            <person name="Utterback T."/>
            <person name="Reidmuller S."/>
            <person name="Feldblyum T."/>
            <person name="Hsiao J."/>
            <person name="Zismann V."/>
            <person name="Iobst S."/>
            <person name="de Vazeille A.R."/>
            <person name="Buell C.R."/>
            <person name="Ying K."/>
            <person name="Li Y."/>
            <person name="Lu T."/>
            <person name="Huang Y."/>
            <person name="Zhao Q."/>
            <person name="Feng Q."/>
            <person name="Zhang L."/>
            <person name="Zhu J."/>
            <person name="Weng Q."/>
            <person name="Mu J."/>
            <person name="Lu Y."/>
            <person name="Fan D."/>
            <person name="Liu Y."/>
            <person name="Guan J."/>
            <person name="Zhang Y."/>
            <person name="Yu S."/>
            <person name="Liu X."/>
            <person name="Zhang Y."/>
            <person name="Hong G."/>
            <person name="Han B."/>
            <person name="Choisne N."/>
            <person name="Demange N."/>
            <person name="Orjeda G."/>
            <person name="Samain S."/>
            <person name="Cattolico L."/>
            <person name="Pelletier E."/>
            <person name="Couloux A."/>
            <person name="Segurens B."/>
            <person name="Wincker P."/>
            <person name="D'Hont A."/>
            <person name="Scarpelli C."/>
            <person name="Weissenbach J."/>
            <person name="Salanoubat M."/>
            <person name="Quetier F."/>
            <person name="Yu Y."/>
            <person name="Kim H.R."/>
            <person name="Rambo T."/>
            <person name="Currie J."/>
            <person name="Collura K."/>
            <person name="Luo M."/>
            <person name="Yang T."/>
            <person name="Ammiraju J.S.S."/>
            <person name="Engler F."/>
            <person name="Soderlund C."/>
            <person name="Wing R.A."/>
            <person name="Palmer L.E."/>
            <person name="de la Bastide M."/>
            <person name="Spiegel L."/>
            <person name="Nascimento L."/>
            <person name="Zutavern T."/>
            <person name="O'Shaughnessy A."/>
            <person name="Dike S."/>
            <person name="Dedhia N."/>
            <person name="Preston R."/>
            <person name="Balija V."/>
            <person name="McCombie W.R."/>
            <person name="Chow T."/>
            <person name="Chen H."/>
            <person name="Chung M."/>
            <person name="Chen C."/>
            <person name="Shaw J."/>
            <person name="Wu H."/>
            <person name="Hsiao K."/>
            <person name="Chao Y."/>
            <person name="Chu M."/>
            <person name="Cheng C."/>
            <person name="Hour A."/>
            <person name="Lee P."/>
            <person name="Lin S."/>
            <person name="Lin Y."/>
            <person name="Liou J."/>
            <person name="Liu S."/>
            <person name="Hsing Y."/>
            <person name="Raghuvanshi S."/>
            <person name="Mohanty A."/>
            <person name="Bharti A.K."/>
            <person name="Gaur A."/>
            <person name="Gupta V."/>
            <person name="Kumar D."/>
            <person name="Ravi V."/>
            <person name="Vij S."/>
            <person name="Kapur A."/>
            <person name="Khurana P."/>
            <person name="Khurana P."/>
            <person name="Khurana J.P."/>
            <person name="Tyagi A.K."/>
            <person name="Gaikwad K."/>
            <person name="Singh A."/>
            <person name="Dalal V."/>
            <person name="Srivastava S."/>
            <person name="Dixit A."/>
            <person name="Pal A.K."/>
            <person name="Ghazi I.A."/>
            <person name="Yadav M."/>
            <person name="Pandit A."/>
            <person name="Bhargava A."/>
            <person name="Sureshbabu K."/>
            <person name="Batra K."/>
            <person name="Sharma T.R."/>
            <person name="Mohapatra T."/>
            <person name="Singh N.K."/>
            <person name="Messing J."/>
            <person name="Nelson A.B."/>
            <person name="Fuks G."/>
            <person name="Kavchok S."/>
            <person name="Keizer G."/>
            <person name="Linton E."/>
            <person name="Llaca V."/>
            <person name="Song R."/>
            <person name="Tanyolac B."/>
            <person name="Young S."/>
            <person name="Ho-Il K."/>
            <person name="Hahn J.H."/>
            <person name="Sangsakoo G."/>
            <person name="Vanavichit A."/>
            <person name="de Mattos Luiz.A.T."/>
            <person name="Zimmer P.D."/>
            <person name="Malone G."/>
            <person name="Dellagostin O."/>
            <person name="de Oliveira A.C."/>
            <person name="Bevan M."/>
            <person name="Bancroft I."/>
            <person name="Minx P."/>
            <person name="Cordum H."/>
            <person name="Wilson R."/>
            <person name="Cheng Z."/>
            <person name="Jin W."/>
            <person name="Jiang J."/>
            <person name="Leong S.A."/>
            <person name="Iwama H."/>
            <person name="Gojobori T."/>
            <person name="Itoh T."/>
            <person name="Niimura Y."/>
            <person name="Fujii Y."/>
            <person name="Habara T."/>
            <person name="Sakai H."/>
            <person name="Sato Y."/>
            <person name="Wilson G."/>
            <person name="Kumar K."/>
            <person name="McCouch S."/>
            <person name="Juretic N."/>
            <person name="Hoen D."/>
            <person name="Wright S."/>
            <person name="Bruskiewich R."/>
            <person name="Bureau T."/>
            <person name="Miyao A."/>
            <person name="Hirochika H."/>
            <person name="Nishikawa T."/>
            <person name="Kadowaki K."/>
            <person name="Sugiura M."/>
            <person name="Burr B."/>
            <person name="Sasaki T."/>
        </authorList>
    </citation>
    <scope>NUCLEOTIDE SEQUENCE [LARGE SCALE GENOMIC DNA]</scope>
    <source>
        <strain evidence="4">cv. Nipponbare</strain>
    </source>
</reference>
<name>C7IWH5_ORYSJ</name>
<accession>C7IWH5</accession>
<dbReference type="AlphaFoldDB" id="C7IWH5"/>
<dbReference type="Gene3D" id="3.40.50.300">
    <property type="entry name" value="P-loop containing nucleotide triphosphate hydrolases"/>
    <property type="match status" value="1"/>
</dbReference>
<dbReference type="Proteomes" id="UP000000763">
    <property type="component" value="Chromosome 1"/>
</dbReference>
<protein>
    <submittedName>
        <fullName evidence="3">Os01g0197200 protein</fullName>
    </submittedName>
</protein>
<dbReference type="InterPro" id="IPR011545">
    <property type="entry name" value="DEAD/DEAH_box_helicase_dom"/>
</dbReference>
<evidence type="ECO:0000313" key="4">
    <source>
        <dbReference type="Proteomes" id="UP000000763"/>
    </source>
</evidence>